<keyword evidence="11" id="KW-1185">Reference proteome</keyword>
<dbReference type="EMBL" id="CP022685">
    <property type="protein sequence ID" value="ATL29401.1"/>
    <property type="molecule type" value="Genomic_DNA"/>
</dbReference>
<evidence type="ECO:0000256" key="4">
    <source>
        <dbReference type="ARBA" id="ARBA00022741"/>
    </source>
</evidence>
<feature type="domain" description="Pycsar effector protein" evidence="9">
    <location>
        <begin position="8"/>
        <end position="61"/>
    </location>
</feature>
<protein>
    <submittedName>
        <fullName evidence="10">Putative integral membrane plasmid transfer protein</fullName>
    </submittedName>
</protein>
<evidence type="ECO:0000256" key="5">
    <source>
        <dbReference type="ARBA" id="ARBA00022989"/>
    </source>
</evidence>
<reference evidence="10 11" key="1">
    <citation type="submission" date="2017-08" db="EMBL/GenBank/DDBJ databases">
        <title>Complete Genome Sequence of Streptomyces formicae KY5, the formicamycin producer.</title>
        <authorList>
            <person name="Holmes N.A."/>
            <person name="Devine R."/>
            <person name="Qin Z."/>
            <person name="Seipke R.F."/>
            <person name="Wilkinson B."/>
            <person name="Hutchings M.I."/>
        </authorList>
    </citation>
    <scope>NUCLEOTIDE SEQUENCE [LARGE SCALE GENOMIC DNA]</scope>
    <source>
        <strain evidence="10 11">KY5</strain>
    </source>
</reference>
<organism evidence="10 11">
    <name type="scientific">Streptomyces formicae</name>
    <dbReference type="NCBI Taxonomy" id="1616117"/>
    <lineage>
        <taxon>Bacteria</taxon>
        <taxon>Bacillati</taxon>
        <taxon>Actinomycetota</taxon>
        <taxon>Actinomycetes</taxon>
        <taxon>Kitasatosporales</taxon>
        <taxon>Streptomycetaceae</taxon>
        <taxon>Streptomyces</taxon>
    </lineage>
</organism>
<keyword evidence="7 8" id="KW-0472">Membrane</keyword>
<evidence type="ECO:0000313" key="11">
    <source>
        <dbReference type="Proteomes" id="UP000221011"/>
    </source>
</evidence>
<dbReference type="Pfam" id="PF18967">
    <property type="entry name" value="PycTM"/>
    <property type="match status" value="1"/>
</dbReference>
<dbReference type="Proteomes" id="UP000221011">
    <property type="component" value="Chromosome"/>
</dbReference>
<comment type="subcellular location">
    <subcellularLocation>
        <location evidence="1">Cell membrane</location>
    </subcellularLocation>
</comment>
<evidence type="ECO:0000256" key="6">
    <source>
        <dbReference type="ARBA" id="ARBA00023118"/>
    </source>
</evidence>
<keyword evidence="3 8" id="KW-0812">Transmembrane</keyword>
<dbReference type="InterPro" id="IPR043760">
    <property type="entry name" value="PycTM_dom"/>
</dbReference>
<dbReference type="AlphaFoldDB" id="A0A291QCH1"/>
<gene>
    <name evidence="10" type="ORF">KY5_4383c</name>
</gene>
<feature type="transmembrane region" description="Helical" evidence="8">
    <location>
        <begin position="26"/>
        <end position="44"/>
    </location>
</feature>
<evidence type="ECO:0000256" key="7">
    <source>
        <dbReference type="ARBA" id="ARBA00023136"/>
    </source>
</evidence>
<dbReference type="KEGG" id="sfk:KY5_4383c"/>
<accession>A0A291QCH1</accession>
<evidence type="ECO:0000256" key="3">
    <source>
        <dbReference type="ARBA" id="ARBA00022692"/>
    </source>
</evidence>
<evidence type="ECO:0000259" key="9">
    <source>
        <dbReference type="Pfam" id="PF18967"/>
    </source>
</evidence>
<evidence type="ECO:0000256" key="1">
    <source>
        <dbReference type="ARBA" id="ARBA00004236"/>
    </source>
</evidence>
<keyword evidence="5 8" id="KW-1133">Transmembrane helix</keyword>
<sequence>MSATEQNLAAAHAEVKAEIARTDTKTSLLLAFVGAVLSIAASVSSLVWNVPWLVAVSALCFTGQVIGWRHHVRQRGGAA</sequence>
<feature type="transmembrane region" description="Helical" evidence="8">
    <location>
        <begin position="50"/>
        <end position="68"/>
    </location>
</feature>
<proteinExistence type="predicted"/>
<evidence type="ECO:0000256" key="8">
    <source>
        <dbReference type="SAM" id="Phobius"/>
    </source>
</evidence>
<evidence type="ECO:0000256" key="2">
    <source>
        <dbReference type="ARBA" id="ARBA00022475"/>
    </source>
</evidence>
<keyword evidence="6" id="KW-0051">Antiviral defense</keyword>
<name>A0A291QCH1_9ACTN</name>
<keyword evidence="2" id="KW-1003">Cell membrane</keyword>
<keyword evidence="4" id="KW-0547">Nucleotide-binding</keyword>
<evidence type="ECO:0000313" key="10">
    <source>
        <dbReference type="EMBL" id="ATL29401.1"/>
    </source>
</evidence>